<dbReference type="SUPFAM" id="SSF47413">
    <property type="entry name" value="lambda repressor-like DNA-binding domains"/>
    <property type="match status" value="1"/>
</dbReference>
<keyword evidence="3" id="KW-0804">Transcription</keyword>
<dbReference type="GO" id="GO:0000976">
    <property type="term" value="F:transcription cis-regulatory region binding"/>
    <property type="evidence" value="ECO:0007669"/>
    <property type="project" value="TreeGrafter"/>
</dbReference>
<evidence type="ECO:0000313" key="5">
    <source>
        <dbReference type="EMBL" id="OSQ50547.1"/>
    </source>
</evidence>
<evidence type="ECO:0000313" key="6">
    <source>
        <dbReference type="Proteomes" id="UP000193926"/>
    </source>
</evidence>
<dbReference type="InterPro" id="IPR000843">
    <property type="entry name" value="HTH_LacI"/>
</dbReference>
<reference evidence="5 6" key="1">
    <citation type="submission" date="2014-03" db="EMBL/GenBank/DDBJ databases">
        <title>The draft genome sequence of Marivita geojedonensis KCTC 23882.</title>
        <authorList>
            <person name="Lai Q."/>
            <person name="Shao Z."/>
        </authorList>
    </citation>
    <scope>NUCLEOTIDE SEQUENCE [LARGE SCALE GENOMIC DNA]</scope>
    <source>
        <strain evidence="5 6">DPG-138</strain>
    </source>
</reference>
<dbReference type="EMBL" id="JFKC01000011">
    <property type="protein sequence ID" value="OSQ50547.1"/>
    <property type="molecule type" value="Genomic_DNA"/>
</dbReference>
<accession>A0A1X4NJW1</accession>
<name>A0A1X4NJW1_9RHOB</name>
<evidence type="ECO:0000256" key="1">
    <source>
        <dbReference type="ARBA" id="ARBA00023015"/>
    </source>
</evidence>
<protein>
    <submittedName>
        <fullName evidence="5">LacI family transcriptional regulator</fullName>
    </submittedName>
</protein>
<dbReference type="RefSeq" id="WP_085637933.1">
    <property type="nucleotide sequence ID" value="NZ_JFKC01000011.1"/>
</dbReference>
<dbReference type="Pfam" id="PF00356">
    <property type="entry name" value="LacI"/>
    <property type="match status" value="1"/>
</dbReference>
<dbReference type="CDD" id="cd06307">
    <property type="entry name" value="PBP1_sugar_binding"/>
    <property type="match status" value="1"/>
</dbReference>
<dbReference type="InterPro" id="IPR028082">
    <property type="entry name" value="Peripla_BP_I"/>
</dbReference>
<keyword evidence="6" id="KW-1185">Reference proteome</keyword>
<gene>
    <name evidence="5" type="ORF">MGEO_12150</name>
</gene>
<evidence type="ECO:0000256" key="3">
    <source>
        <dbReference type="ARBA" id="ARBA00023163"/>
    </source>
</evidence>
<dbReference type="Gene3D" id="1.10.260.40">
    <property type="entry name" value="lambda repressor-like DNA-binding domains"/>
    <property type="match status" value="1"/>
</dbReference>
<dbReference type="Proteomes" id="UP000193926">
    <property type="component" value="Unassembled WGS sequence"/>
</dbReference>
<dbReference type="OrthoDB" id="9805774at2"/>
<dbReference type="InterPro" id="IPR010982">
    <property type="entry name" value="Lambda_DNA-bd_dom_sf"/>
</dbReference>
<keyword evidence="2" id="KW-0238">DNA-binding</keyword>
<dbReference type="PANTHER" id="PTHR30146:SF152">
    <property type="entry name" value="TRANSCRIPTIONAL REGULATORY PROTEIN"/>
    <property type="match status" value="1"/>
</dbReference>
<dbReference type="PANTHER" id="PTHR30146">
    <property type="entry name" value="LACI-RELATED TRANSCRIPTIONAL REPRESSOR"/>
    <property type="match status" value="1"/>
</dbReference>
<sequence>MSKRPTISDLARETGLGVATVDRALNGRSNVSARAVARVAEAAERLGYHASGLARLRVEAKARPVKRLGFVLQKPGQAFYRNFATELEVAVAARSDVNGKTKIRFPDSQAIEAYESVIGEVADEVDALAVVAPNHPRLVELVGRCRANGLPVFTLLNDFAQDTRAGYLGMDNLKVGRIAAWMLTTGLRQPGELAIFVGSGRWYGHMMRETGFQSYLRQNAPAFTMLDTMVNLDTRQVTYEATLDLLNRRPDLRGIYVAGGGMEGAIAALREVRPAGRVGLVVNELTPESRAALVDRYALMAIATPLAELCRRCVAAMLEASSGGASFGQVFLPPDLHVPESI</sequence>
<dbReference type="PROSITE" id="PS50932">
    <property type="entry name" value="HTH_LACI_2"/>
    <property type="match status" value="1"/>
</dbReference>
<organism evidence="5 6">
    <name type="scientific">Marivita geojedonensis</name>
    <dbReference type="NCBI Taxonomy" id="1123756"/>
    <lineage>
        <taxon>Bacteria</taxon>
        <taxon>Pseudomonadati</taxon>
        <taxon>Pseudomonadota</taxon>
        <taxon>Alphaproteobacteria</taxon>
        <taxon>Rhodobacterales</taxon>
        <taxon>Roseobacteraceae</taxon>
        <taxon>Marivita</taxon>
    </lineage>
</organism>
<dbReference type="SMART" id="SM00354">
    <property type="entry name" value="HTH_LACI"/>
    <property type="match status" value="1"/>
</dbReference>
<feature type="domain" description="HTH lacI-type" evidence="4">
    <location>
        <begin position="5"/>
        <end position="59"/>
    </location>
</feature>
<evidence type="ECO:0000259" key="4">
    <source>
        <dbReference type="PROSITE" id="PS50932"/>
    </source>
</evidence>
<dbReference type="GO" id="GO:0003700">
    <property type="term" value="F:DNA-binding transcription factor activity"/>
    <property type="evidence" value="ECO:0007669"/>
    <property type="project" value="TreeGrafter"/>
</dbReference>
<evidence type="ECO:0000256" key="2">
    <source>
        <dbReference type="ARBA" id="ARBA00023125"/>
    </source>
</evidence>
<keyword evidence="1" id="KW-0805">Transcription regulation</keyword>
<dbReference type="SUPFAM" id="SSF53822">
    <property type="entry name" value="Periplasmic binding protein-like I"/>
    <property type="match status" value="1"/>
</dbReference>
<dbReference type="STRING" id="1123756.MGEO_12150"/>
<dbReference type="AlphaFoldDB" id="A0A1X4NJW1"/>
<comment type="caution">
    <text evidence="5">The sequence shown here is derived from an EMBL/GenBank/DDBJ whole genome shotgun (WGS) entry which is preliminary data.</text>
</comment>
<proteinExistence type="predicted"/>
<dbReference type="InterPro" id="IPR025997">
    <property type="entry name" value="SBP_2_dom"/>
</dbReference>
<dbReference type="Gene3D" id="3.40.50.2300">
    <property type="match status" value="2"/>
</dbReference>
<dbReference type="Pfam" id="PF13407">
    <property type="entry name" value="Peripla_BP_4"/>
    <property type="match status" value="1"/>
</dbReference>